<dbReference type="InterPro" id="IPR017441">
    <property type="entry name" value="Protein_kinase_ATP_BS"/>
</dbReference>
<dbReference type="Pfam" id="PF00069">
    <property type="entry name" value="Pkinase"/>
    <property type="match status" value="1"/>
</dbReference>
<dbReference type="Proteomes" id="UP001515480">
    <property type="component" value="Unassembled WGS sequence"/>
</dbReference>
<dbReference type="SMART" id="SM00220">
    <property type="entry name" value="S_TKc"/>
    <property type="match status" value="1"/>
</dbReference>
<evidence type="ECO:0000313" key="7">
    <source>
        <dbReference type="Proteomes" id="UP001515480"/>
    </source>
</evidence>
<feature type="domain" description="Protein kinase" evidence="5">
    <location>
        <begin position="14"/>
        <end position="263"/>
    </location>
</feature>
<protein>
    <recommendedName>
        <fullName evidence="5">Protein kinase domain-containing protein</fullName>
    </recommendedName>
</protein>
<dbReference type="InterPro" id="IPR008271">
    <property type="entry name" value="Ser/Thr_kinase_AS"/>
</dbReference>
<dbReference type="GO" id="GO:0005524">
    <property type="term" value="F:ATP binding"/>
    <property type="evidence" value="ECO:0007669"/>
    <property type="project" value="UniProtKB-UniRule"/>
</dbReference>
<keyword evidence="4" id="KW-0418">Kinase</keyword>
<gene>
    <name evidence="6" type="ORF">AB1Y20_010457</name>
</gene>
<keyword evidence="4" id="KW-0723">Serine/threonine-protein kinase</keyword>
<dbReference type="InterPro" id="IPR011009">
    <property type="entry name" value="Kinase-like_dom_sf"/>
</dbReference>
<dbReference type="AlphaFoldDB" id="A0AB34IRJ7"/>
<reference evidence="6 7" key="1">
    <citation type="journal article" date="2024" name="Science">
        <title>Giant polyketide synthase enzymes in the biosynthesis of giant marine polyether toxins.</title>
        <authorList>
            <person name="Fallon T.R."/>
            <person name="Shende V.V."/>
            <person name="Wierzbicki I.H."/>
            <person name="Pendleton A.L."/>
            <person name="Watervoot N.F."/>
            <person name="Auber R.P."/>
            <person name="Gonzalez D.J."/>
            <person name="Wisecaver J.H."/>
            <person name="Moore B.S."/>
        </authorList>
    </citation>
    <scope>NUCLEOTIDE SEQUENCE [LARGE SCALE GENOMIC DNA]</scope>
    <source>
        <strain evidence="6 7">12B1</strain>
    </source>
</reference>
<dbReference type="SUPFAM" id="SSF56112">
    <property type="entry name" value="Protein kinase-like (PK-like)"/>
    <property type="match status" value="1"/>
</dbReference>
<dbReference type="InterPro" id="IPR000719">
    <property type="entry name" value="Prot_kinase_dom"/>
</dbReference>
<dbReference type="PANTHER" id="PTHR24347">
    <property type="entry name" value="SERINE/THREONINE-PROTEIN KINASE"/>
    <property type="match status" value="1"/>
</dbReference>
<evidence type="ECO:0000256" key="4">
    <source>
        <dbReference type="RuleBase" id="RU000304"/>
    </source>
</evidence>
<sequence>MRPDEVCVGGARYELSDRVLGAGGFATVYEARGPDGGLVAVKVVDRTHLSGQVRAQLSCEREALELAQAHPRIIRFYGEAVQGVYQMFVMEAVSGGDLLDRVLERQGLPEREAQSIMRQVIQALRWLHDRRIVHGDVKPENILCCGPNSSRIKLADFGLASILPAGEKSVSRPKLVGSALYTAPEQNLSFSADMWSAGITAYVLISGKFPFGTIDDARSLAPSFAADCWRNISSDGPAFISQLLATAPETRLSAVEASHHAWLKLHINRWKSSVFAEPMLHFEVGTIRKHARNPVIDVPRKRQSLGYLNDNMGMGFSLTVN</sequence>
<dbReference type="PROSITE" id="PS00107">
    <property type="entry name" value="PROTEIN_KINASE_ATP"/>
    <property type="match status" value="1"/>
</dbReference>
<comment type="similarity">
    <text evidence="4">Belongs to the protein kinase superfamily.</text>
</comment>
<dbReference type="Gene3D" id="1.10.510.10">
    <property type="entry name" value="Transferase(Phosphotransferase) domain 1"/>
    <property type="match status" value="1"/>
</dbReference>
<evidence type="ECO:0000259" key="5">
    <source>
        <dbReference type="PROSITE" id="PS50011"/>
    </source>
</evidence>
<dbReference type="PROSITE" id="PS00108">
    <property type="entry name" value="PROTEIN_KINASE_ST"/>
    <property type="match status" value="1"/>
</dbReference>
<dbReference type="EMBL" id="JBGBPQ010000020">
    <property type="protein sequence ID" value="KAL1504047.1"/>
    <property type="molecule type" value="Genomic_DNA"/>
</dbReference>
<feature type="binding site" evidence="3">
    <location>
        <position position="42"/>
    </location>
    <ligand>
        <name>ATP</name>
        <dbReference type="ChEBI" id="CHEBI:30616"/>
    </ligand>
</feature>
<proteinExistence type="inferred from homology"/>
<dbReference type="GO" id="GO:0004674">
    <property type="term" value="F:protein serine/threonine kinase activity"/>
    <property type="evidence" value="ECO:0007669"/>
    <property type="project" value="UniProtKB-KW"/>
</dbReference>
<name>A0AB34IRJ7_PRYPA</name>
<dbReference type="PROSITE" id="PS50011">
    <property type="entry name" value="PROTEIN_KINASE_DOM"/>
    <property type="match status" value="1"/>
</dbReference>
<keyword evidence="2 3" id="KW-0067">ATP-binding</keyword>
<evidence type="ECO:0000256" key="2">
    <source>
        <dbReference type="ARBA" id="ARBA00022840"/>
    </source>
</evidence>
<keyword evidence="7" id="KW-1185">Reference proteome</keyword>
<evidence type="ECO:0000256" key="3">
    <source>
        <dbReference type="PROSITE-ProRule" id="PRU10141"/>
    </source>
</evidence>
<comment type="caution">
    <text evidence="6">The sequence shown here is derived from an EMBL/GenBank/DDBJ whole genome shotgun (WGS) entry which is preliminary data.</text>
</comment>
<evidence type="ECO:0000256" key="1">
    <source>
        <dbReference type="ARBA" id="ARBA00022741"/>
    </source>
</evidence>
<evidence type="ECO:0000313" key="6">
    <source>
        <dbReference type="EMBL" id="KAL1504047.1"/>
    </source>
</evidence>
<organism evidence="6 7">
    <name type="scientific">Prymnesium parvum</name>
    <name type="common">Toxic golden alga</name>
    <dbReference type="NCBI Taxonomy" id="97485"/>
    <lineage>
        <taxon>Eukaryota</taxon>
        <taxon>Haptista</taxon>
        <taxon>Haptophyta</taxon>
        <taxon>Prymnesiophyceae</taxon>
        <taxon>Prymnesiales</taxon>
        <taxon>Prymnesiaceae</taxon>
        <taxon>Prymnesium</taxon>
    </lineage>
</organism>
<accession>A0AB34IRJ7</accession>
<keyword evidence="4" id="KW-0808">Transferase</keyword>
<keyword evidence="1 3" id="KW-0547">Nucleotide-binding</keyword>